<protein>
    <submittedName>
        <fullName evidence="2">Uncharacterized protein</fullName>
    </submittedName>
</protein>
<name>A0A9K3PCX6_9STRA</name>
<evidence type="ECO:0000313" key="2">
    <source>
        <dbReference type="EMBL" id="KAG7342310.1"/>
    </source>
</evidence>
<keyword evidence="3" id="KW-1185">Reference proteome</keyword>
<gene>
    <name evidence="2" type="ORF">IV203_007403</name>
</gene>
<feature type="region of interest" description="Disordered" evidence="1">
    <location>
        <begin position="1"/>
        <end position="26"/>
    </location>
</feature>
<dbReference type="AlphaFoldDB" id="A0A9K3PCX6"/>
<accession>A0A9K3PCX6</accession>
<sequence>MEKNCSMVKTSFTQDKQRPSSKQSPIKKALSCLIYTHRILDKHHGKGRIQRGSHRAAQAVCQRLGSFGEKVHQTRPKGICRDCSSDGSWFPDHGIHWVLCQAHPYSNQQHFGGKLKERIAATF</sequence>
<evidence type="ECO:0000313" key="3">
    <source>
        <dbReference type="Proteomes" id="UP000693970"/>
    </source>
</evidence>
<reference evidence="2" key="2">
    <citation type="submission" date="2021-04" db="EMBL/GenBank/DDBJ databases">
        <authorList>
            <person name="Podell S."/>
        </authorList>
    </citation>
    <scope>NUCLEOTIDE SEQUENCE</scope>
    <source>
        <strain evidence="2">Hildebrandi</strain>
    </source>
</reference>
<dbReference type="EMBL" id="JAGRRH010000025">
    <property type="protein sequence ID" value="KAG7342310.1"/>
    <property type="molecule type" value="Genomic_DNA"/>
</dbReference>
<proteinExistence type="predicted"/>
<organism evidence="2 3">
    <name type="scientific">Nitzschia inconspicua</name>
    <dbReference type="NCBI Taxonomy" id="303405"/>
    <lineage>
        <taxon>Eukaryota</taxon>
        <taxon>Sar</taxon>
        <taxon>Stramenopiles</taxon>
        <taxon>Ochrophyta</taxon>
        <taxon>Bacillariophyta</taxon>
        <taxon>Bacillariophyceae</taxon>
        <taxon>Bacillariophycidae</taxon>
        <taxon>Bacillariales</taxon>
        <taxon>Bacillariaceae</taxon>
        <taxon>Nitzschia</taxon>
    </lineage>
</organism>
<reference evidence="2" key="1">
    <citation type="journal article" date="2021" name="Sci. Rep.">
        <title>Diploid genomic architecture of Nitzschia inconspicua, an elite biomass production diatom.</title>
        <authorList>
            <person name="Oliver A."/>
            <person name="Podell S."/>
            <person name="Pinowska A."/>
            <person name="Traller J.C."/>
            <person name="Smith S.R."/>
            <person name="McClure R."/>
            <person name="Beliaev A."/>
            <person name="Bohutskyi P."/>
            <person name="Hill E.A."/>
            <person name="Rabines A."/>
            <person name="Zheng H."/>
            <person name="Allen L.Z."/>
            <person name="Kuo A."/>
            <person name="Grigoriev I.V."/>
            <person name="Allen A.E."/>
            <person name="Hazlebeck D."/>
            <person name="Allen E.E."/>
        </authorList>
    </citation>
    <scope>NUCLEOTIDE SEQUENCE</scope>
    <source>
        <strain evidence="2">Hildebrandi</strain>
    </source>
</reference>
<evidence type="ECO:0000256" key="1">
    <source>
        <dbReference type="SAM" id="MobiDB-lite"/>
    </source>
</evidence>
<feature type="compositionally biased region" description="Polar residues" evidence="1">
    <location>
        <begin position="7"/>
        <end position="24"/>
    </location>
</feature>
<dbReference type="Proteomes" id="UP000693970">
    <property type="component" value="Unassembled WGS sequence"/>
</dbReference>
<comment type="caution">
    <text evidence="2">The sequence shown here is derived from an EMBL/GenBank/DDBJ whole genome shotgun (WGS) entry which is preliminary data.</text>
</comment>